<dbReference type="AlphaFoldDB" id="A0A4U1YPU9"/>
<keyword evidence="1" id="KW-0808">Transferase</keyword>
<gene>
    <name evidence="1" type="ORF">FCV50_23390</name>
</gene>
<proteinExistence type="predicted"/>
<dbReference type="PANTHER" id="PTHR39166">
    <property type="entry name" value="BLL1166 PROTEIN"/>
    <property type="match status" value="1"/>
</dbReference>
<dbReference type="GO" id="GO:0016740">
    <property type="term" value="F:transferase activity"/>
    <property type="evidence" value="ECO:0007669"/>
    <property type="project" value="UniProtKB-KW"/>
</dbReference>
<comment type="caution">
    <text evidence="1">The sequence shown here is derived from an EMBL/GenBank/DDBJ whole genome shotgun (WGS) entry which is preliminary data.</text>
</comment>
<dbReference type="Pfam" id="PF06042">
    <property type="entry name" value="NTP_transf_6"/>
    <property type="match status" value="1"/>
</dbReference>
<name>A0A4U1YPU9_9VIBR</name>
<organism evidence="1 2">
    <name type="scientific">Vibrio kanaloae</name>
    <dbReference type="NCBI Taxonomy" id="170673"/>
    <lineage>
        <taxon>Bacteria</taxon>
        <taxon>Pseudomonadati</taxon>
        <taxon>Pseudomonadota</taxon>
        <taxon>Gammaproteobacteria</taxon>
        <taxon>Vibrionales</taxon>
        <taxon>Vibrionaceae</taxon>
        <taxon>Vibrio</taxon>
    </lineage>
</organism>
<dbReference type="InterPro" id="IPR009267">
    <property type="entry name" value="NTP_transf_6"/>
</dbReference>
<evidence type="ECO:0000313" key="2">
    <source>
        <dbReference type="Proteomes" id="UP000307574"/>
    </source>
</evidence>
<evidence type="ECO:0000313" key="1">
    <source>
        <dbReference type="EMBL" id="TKF23175.1"/>
    </source>
</evidence>
<reference evidence="1 2" key="1">
    <citation type="submission" date="2019-04" db="EMBL/GenBank/DDBJ databases">
        <title>A reverse ecology approach based on a biological definition of microbial populations.</title>
        <authorList>
            <person name="Arevalo P."/>
            <person name="Vaninsberghe D."/>
            <person name="Elsherbini J."/>
            <person name="Gore J."/>
            <person name="Polz M."/>
        </authorList>
    </citation>
    <scope>NUCLEOTIDE SEQUENCE [LARGE SCALE GENOMIC DNA]</scope>
    <source>
        <strain evidence="1 2">10N.261.46.F4</strain>
    </source>
</reference>
<protein>
    <submittedName>
        <fullName evidence="1">Nucleotidyltransferase family protein</fullName>
    </submittedName>
</protein>
<dbReference type="PANTHER" id="PTHR39166:SF1">
    <property type="entry name" value="BLL1166 PROTEIN"/>
    <property type="match status" value="1"/>
</dbReference>
<dbReference type="Proteomes" id="UP000307574">
    <property type="component" value="Unassembled WGS sequence"/>
</dbReference>
<dbReference type="EMBL" id="SYUV01000153">
    <property type="protein sequence ID" value="TKF23175.1"/>
    <property type="molecule type" value="Genomic_DNA"/>
</dbReference>
<accession>A0A4U1YPU9</accession>
<sequence>MWYWTTHLYTKNTNISSSALLDIICSVPEINRVFDEIERLRLNNAYIAGGVITQIVWNNLHGFPLLHNIKDIDIVYFDMHTKVSDKRLEINIMEAVGGGVKIDVTNQAFIHRWFKDEYGVITPPLVSAEDGIATWLPAFSIGVQRTENIYYVYAPFGLNDLFKMIVRPNRRSMQISVYQEKTKGYKERWPNITIIPWS</sequence>